<gene>
    <name evidence="1" type="ORF">SMRZ_LOCUS18386</name>
</gene>
<accession>A0A183MQR1</accession>
<dbReference type="EMBL" id="UZAI01017639">
    <property type="protein sequence ID" value="VDP27698.1"/>
    <property type="molecule type" value="Genomic_DNA"/>
</dbReference>
<keyword evidence="2" id="KW-1185">Reference proteome</keyword>
<organism evidence="1 2">
    <name type="scientific">Schistosoma margrebowiei</name>
    <dbReference type="NCBI Taxonomy" id="48269"/>
    <lineage>
        <taxon>Eukaryota</taxon>
        <taxon>Metazoa</taxon>
        <taxon>Spiralia</taxon>
        <taxon>Lophotrochozoa</taxon>
        <taxon>Platyhelminthes</taxon>
        <taxon>Trematoda</taxon>
        <taxon>Digenea</taxon>
        <taxon>Strigeidida</taxon>
        <taxon>Schistosomatoidea</taxon>
        <taxon>Schistosomatidae</taxon>
        <taxon>Schistosoma</taxon>
    </lineage>
</organism>
<dbReference type="AlphaFoldDB" id="A0A183MQR1"/>
<sequence length="392" mass="44833">MEPVMERLDIHSDFDAFVDYFERFEVRVMAKEDAEDVYIVAHFLRFIGKEAYSLLRTLAMPEKPISLPYTILKDLLLDYVRYTNSEYGEGGRFRKMIHGDTKNSTTLRHPNPMHTQGYADNSWRSCDTVHEDGHKFGQCLSCDRFHSFNSCKFRNSMSFKCGDIGHIQSVCNTTVHLAATNIKSCNSDSIKLSIYNDHLFSSTISKDSVQSYGSSELSEIHNLCETTVSNQSTYQISHVAVPDMVFSNDSLISDEISCKYEENMLNEPSHDRKSDVVLTDDDFSNHPLLCNDSLNKFEETISEESNLIVIPNITCPHSAFVSCEKLVQYEAQVLNELDFDYNSDDFISTAIYPYHKNTSNVFSNQREEYVLNEVTSFITWGYTDPTLFRVGG</sequence>
<dbReference type="Proteomes" id="UP000277204">
    <property type="component" value="Unassembled WGS sequence"/>
</dbReference>
<proteinExistence type="predicted"/>
<evidence type="ECO:0000313" key="1">
    <source>
        <dbReference type="EMBL" id="VDP27698.1"/>
    </source>
</evidence>
<name>A0A183MQR1_9TREM</name>
<protein>
    <submittedName>
        <fullName evidence="1">Uncharacterized protein</fullName>
    </submittedName>
</protein>
<reference evidence="1 2" key="1">
    <citation type="submission" date="2018-11" db="EMBL/GenBank/DDBJ databases">
        <authorList>
            <consortium name="Pathogen Informatics"/>
        </authorList>
    </citation>
    <scope>NUCLEOTIDE SEQUENCE [LARGE SCALE GENOMIC DNA]</scope>
    <source>
        <strain evidence="1 2">Zambia</strain>
    </source>
</reference>
<evidence type="ECO:0000313" key="2">
    <source>
        <dbReference type="Proteomes" id="UP000277204"/>
    </source>
</evidence>